<dbReference type="PANTHER" id="PTHR44329">
    <property type="entry name" value="SERINE/THREONINE-PROTEIN KINASE TNNI3K-RELATED"/>
    <property type="match status" value="1"/>
</dbReference>
<dbReference type="InterPro" id="IPR001245">
    <property type="entry name" value="Ser-Thr/Tyr_kinase_cat_dom"/>
</dbReference>
<keyword evidence="2" id="KW-0472">Membrane</keyword>
<accession>A0ABQ9WQ52</accession>
<name>A0ABQ9WQ52_9EUKA</name>
<proteinExistence type="predicted"/>
<feature type="region of interest" description="Disordered" evidence="1">
    <location>
        <begin position="458"/>
        <end position="488"/>
    </location>
</feature>
<keyword evidence="2" id="KW-1133">Transmembrane helix</keyword>
<dbReference type="Pfam" id="PF07714">
    <property type="entry name" value="PK_Tyr_Ser-Thr"/>
    <property type="match status" value="1"/>
</dbReference>
<evidence type="ECO:0000313" key="5">
    <source>
        <dbReference type="Proteomes" id="UP001281761"/>
    </source>
</evidence>
<dbReference type="SUPFAM" id="SSF56112">
    <property type="entry name" value="Protein kinase-like (PK-like)"/>
    <property type="match status" value="1"/>
</dbReference>
<evidence type="ECO:0000313" key="4">
    <source>
        <dbReference type="EMBL" id="KAK2941612.1"/>
    </source>
</evidence>
<sequence>MLSPTHTADAVIIVPVSGSATLNEIVVKSSSLGGSDGTLVRVQGGRADIEDLWMECELKENSHFVEIVCGRLSVSRVGVKNGVGVESSLVWMEGGNVSVVRNISSCERHCSLADLVPVRSVRVLVAGEDKILPAPFFVPSLSSNTSTSKFNTTEQKFDIVLKGETFVPCGLSLEVFERIAHSKTEFSEGEHVLVELDPSEVTTWKEDTIELSLHQSTISSLNRKHDLHCRVLFGESGKTDSFSLTGVKGKMSQAGRIVSIVVPIVCSVVLLLILLVVVLVLVCRRHQKKTIQEQSKQLNELDECQVEVKEDDIDNHSTIKPFFTASVETLHPHSLNMISNGVAQDQPEISSTRPQCIEYVDVLKCEGEPAVVRVDAKKTLYSALHFEKTLTLPKMEIRRQLVAGLDRLVQHNPFSDVLTQLSSHWILVDSSGSVCLKLDQHTNEMGLTTVEIANRKKMREEDRRWSAPEQIDEEMDHKNKDEKEKASQAVPFDPLKASVFRLGLVLWELETGVVPFGELDAVNASRQVKGGQVPLIENWEDTSLASIVGECLSFDPNERPSLSDLKKHFSSSSTPLDPPNVQQQPIASVAVTG</sequence>
<dbReference type="InterPro" id="IPR011009">
    <property type="entry name" value="Kinase-like_dom_sf"/>
</dbReference>
<dbReference type="EMBL" id="JARBJD010000484">
    <property type="protein sequence ID" value="KAK2941612.1"/>
    <property type="molecule type" value="Genomic_DNA"/>
</dbReference>
<dbReference type="InterPro" id="IPR000719">
    <property type="entry name" value="Prot_kinase_dom"/>
</dbReference>
<protein>
    <recommendedName>
        <fullName evidence="3">Protein kinase domain-containing protein</fullName>
    </recommendedName>
</protein>
<gene>
    <name evidence="4" type="ORF">BLNAU_23489</name>
</gene>
<evidence type="ECO:0000259" key="3">
    <source>
        <dbReference type="PROSITE" id="PS50011"/>
    </source>
</evidence>
<dbReference type="PROSITE" id="PS50011">
    <property type="entry name" value="PROTEIN_KINASE_DOM"/>
    <property type="match status" value="1"/>
</dbReference>
<feature type="transmembrane region" description="Helical" evidence="2">
    <location>
        <begin position="260"/>
        <end position="282"/>
    </location>
</feature>
<dbReference type="Gene3D" id="1.10.510.10">
    <property type="entry name" value="Transferase(Phosphotransferase) domain 1"/>
    <property type="match status" value="1"/>
</dbReference>
<organism evidence="4 5">
    <name type="scientific">Blattamonas nauphoetae</name>
    <dbReference type="NCBI Taxonomy" id="2049346"/>
    <lineage>
        <taxon>Eukaryota</taxon>
        <taxon>Metamonada</taxon>
        <taxon>Preaxostyla</taxon>
        <taxon>Oxymonadida</taxon>
        <taxon>Blattamonas</taxon>
    </lineage>
</organism>
<dbReference type="InterPro" id="IPR051681">
    <property type="entry name" value="Ser/Thr_Kinases-Pseudokinases"/>
</dbReference>
<keyword evidence="5" id="KW-1185">Reference proteome</keyword>
<dbReference type="Proteomes" id="UP001281761">
    <property type="component" value="Unassembled WGS sequence"/>
</dbReference>
<comment type="caution">
    <text evidence="4">The sequence shown here is derived from an EMBL/GenBank/DDBJ whole genome shotgun (WGS) entry which is preliminary data.</text>
</comment>
<reference evidence="4 5" key="1">
    <citation type="journal article" date="2022" name="bioRxiv">
        <title>Genomics of Preaxostyla Flagellates Illuminates Evolutionary Transitions and the Path Towards Mitochondrial Loss.</title>
        <authorList>
            <person name="Novak L.V.F."/>
            <person name="Treitli S.C."/>
            <person name="Pyrih J."/>
            <person name="Halakuc P."/>
            <person name="Pipaliya S.V."/>
            <person name="Vacek V."/>
            <person name="Brzon O."/>
            <person name="Soukal P."/>
            <person name="Eme L."/>
            <person name="Dacks J.B."/>
            <person name="Karnkowska A."/>
            <person name="Elias M."/>
            <person name="Hampl V."/>
        </authorList>
    </citation>
    <scope>NUCLEOTIDE SEQUENCE [LARGE SCALE GENOMIC DNA]</scope>
    <source>
        <strain evidence="4">NAU3</strain>
        <tissue evidence="4">Gut</tissue>
    </source>
</reference>
<feature type="compositionally biased region" description="Polar residues" evidence="1">
    <location>
        <begin position="570"/>
        <end position="586"/>
    </location>
</feature>
<evidence type="ECO:0000256" key="1">
    <source>
        <dbReference type="SAM" id="MobiDB-lite"/>
    </source>
</evidence>
<feature type="region of interest" description="Disordered" evidence="1">
    <location>
        <begin position="562"/>
        <end position="593"/>
    </location>
</feature>
<keyword evidence="2" id="KW-0812">Transmembrane</keyword>
<evidence type="ECO:0000256" key="2">
    <source>
        <dbReference type="SAM" id="Phobius"/>
    </source>
</evidence>
<feature type="domain" description="Protein kinase" evidence="3">
    <location>
        <begin position="227"/>
        <end position="571"/>
    </location>
</feature>
<feature type="compositionally biased region" description="Basic and acidic residues" evidence="1">
    <location>
        <begin position="475"/>
        <end position="486"/>
    </location>
</feature>